<accession>A0A7R9C9U1</accession>
<dbReference type="EMBL" id="OC316549">
    <property type="protein sequence ID" value="CAD7392443.1"/>
    <property type="molecule type" value="Genomic_DNA"/>
</dbReference>
<proteinExistence type="predicted"/>
<dbReference type="GO" id="GO:0000139">
    <property type="term" value="C:Golgi membrane"/>
    <property type="evidence" value="ECO:0007669"/>
    <property type="project" value="TreeGrafter"/>
</dbReference>
<sequence length="270" mass="31038">MDDPKDFVTWLQVAKCFKIWDLDARGYHKSMWRMHMMESEMLVIGVPNSEYAKYKPSNITPIYLESHKDKRKLRLPTMIQRAKLWWGLLLYSVTAYIRGVQTKRCITRGRSLTRSSLATSHYNTLARLGVPFSFSSLVTSYHVQSTSLECSITPAQHHACFQASRALRLKISTILITSSSVQLKKNRGTQKTKEAEIVQAKLETQQRRKYAAESMYVYNKLHIIRRAGYQAASNVAEGLICESARLEWGQQTREDNIEELLERKSSSPGL</sequence>
<reference evidence="1" key="1">
    <citation type="submission" date="2020-11" db="EMBL/GenBank/DDBJ databases">
        <authorList>
            <person name="Tran Van P."/>
        </authorList>
    </citation>
    <scope>NUCLEOTIDE SEQUENCE</scope>
</reference>
<protein>
    <submittedName>
        <fullName evidence="1">Uncharacterized protein</fullName>
    </submittedName>
</protein>
<dbReference type="PANTHER" id="PTHR46396:SF1">
    <property type="entry name" value="PROTEIN O-LINKED-MANNOSE BETA-1,2-N-ACETYLGLUCOSAMINYLTRANSFERASE 1"/>
    <property type="match status" value="1"/>
</dbReference>
<dbReference type="PANTHER" id="PTHR46396">
    <property type="entry name" value="PROTEIN O-LINKED-MANNOSE BETA-1,2-N-ACETYLGLUCOSAMINYLTRANSFERASE 1"/>
    <property type="match status" value="1"/>
</dbReference>
<dbReference type="GO" id="GO:0016266">
    <property type="term" value="P:protein O-linked glycosylation via N-acetyl-galactosamine"/>
    <property type="evidence" value="ECO:0007669"/>
    <property type="project" value="TreeGrafter"/>
</dbReference>
<gene>
    <name evidence="1" type="ORF">TCEB3V08_LOCUS467</name>
</gene>
<dbReference type="InterPro" id="IPR052463">
    <property type="entry name" value="O-linked_mannose_GnT"/>
</dbReference>
<evidence type="ECO:0000313" key="1">
    <source>
        <dbReference type="EMBL" id="CAD7392443.1"/>
    </source>
</evidence>
<organism evidence="1">
    <name type="scientific">Timema cristinae</name>
    <name type="common">Walking stick</name>
    <dbReference type="NCBI Taxonomy" id="61476"/>
    <lineage>
        <taxon>Eukaryota</taxon>
        <taxon>Metazoa</taxon>
        <taxon>Ecdysozoa</taxon>
        <taxon>Arthropoda</taxon>
        <taxon>Hexapoda</taxon>
        <taxon>Insecta</taxon>
        <taxon>Pterygota</taxon>
        <taxon>Neoptera</taxon>
        <taxon>Polyneoptera</taxon>
        <taxon>Phasmatodea</taxon>
        <taxon>Timematodea</taxon>
        <taxon>Timematoidea</taxon>
        <taxon>Timematidae</taxon>
        <taxon>Timema</taxon>
    </lineage>
</organism>
<dbReference type="GO" id="GO:0047223">
    <property type="term" value="F:beta-1,3-galactosyl-O-glycosyl-glycoprotein beta-1,3-N-acetylglucosaminyltransferase activity"/>
    <property type="evidence" value="ECO:0007669"/>
    <property type="project" value="TreeGrafter"/>
</dbReference>
<dbReference type="AlphaFoldDB" id="A0A7R9C9U1"/>
<name>A0A7R9C9U1_TIMCR</name>